<protein>
    <recommendedName>
        <fullName evidence="4">Smc operon protein</fullName>
    </recommendedName>
</protein>
<dbReference type="STRING" id="1407499.HHUB_1484"/>
<dbReference type="Proteomes" id="UP000066737">
    <property type="component" value="Chromosome I"/>
</dbReference>
<dbReference type="OrthoDB" id="188114at2157"/>
<feature type="compositionally biased region" description="Acidic residues" evidence="1">
    <location>
        <begin position="80"/>
        <end position="90"/>
    </location>
</feature>
<dbReference type="AlphaFoldDB" id="A0A0U5GZ55"/>
<evidence type="ECO:0000256" key="1">
    <source>
        <dbReference type="SAM" id="MobiDB-lite"/>
    </source>
</evidence>
<dbReference type="EMBL" id="LN831302">
    <property type="protein sequence ID" value="CQH49056.1"/>
    <property type="molecule type" value="Genomic_DNA"/>
</dbReference>
<sequence>MTDDTDVEELEQRVEELEATVRGLTEELVDASERIRTLEAELDRTPSTEELRESREGGVIEPGDDDADTEADEATKPVDGEAEDNEESGLDDIIVA</sequence>
<reference evidence="3" key="1">
    <citation type="journal article" date="2016" name="Environ. Microbiol.">
        <title>The complete genome of a viable archaeum isolated from 123-million-year-old rock salt.</title>
        <authorList>
            <person name="Jaakkola S.T."/>
            <person name="Pfeiffer F."/>
            <person name="Ravantti J.J."/>
            <person name="Guo Q."/>
            <person name="Liu Y."/>
            <person name="Chen X."/>
            <person name="Ma H."/>
            <person name="Yang C."/>
            <person name="Oksanen H.M."/>
            <person name="Bamford D.H."/>
        </authorList>
    </citation>
    <scope>NUCLEOTIDE SEQUENCE</scope>
    <source>
        <strain evidence="3">JI20-1</strain>
    </source>
</reference>
<keyword evidence="3" id="KW-1185">Reference proteome</keyword>
<feature type="region of interest" description="Disordered" evidence="1">
    <location>
        <begin position="37"/>
        <end position="96"/>
    </location>
</feature>
<evidence type="ECO:0000313" key="3">
    <source>
        <dbReference type="Proteomes" id="UP000066737"/>
    </source>
</evidence>
<dbReference type="InterPro" id="IPR055940">
    <property type="entry name" value="DUF7518"/>
</dbReference>
<evidence type="ECO:0000313" key="2">
    <source>
        <dbReference type="EMBL" id="CQH49056.1"/>
    </source>
</evidence>
<evidence type="ECO:0008006" key="4">
    <source>
        <dbReference type="Google" id="ProtNLM"/>
    </source>
</evidence>
<dbReference type="Pfam" id="PF24362">
    <property type="entry name" value="DUF7518"/>
    <property type="match status" value="1"/>
</dbReference>
<feature type="compositionally biased region" description="Basic and acidic residues" evidence="1">
    <location>
        <begin position="37"/>
        <end position="58"/>
    </location>
</feature>
<feature type="compositionally biased region" description="Acidic residues" evidence="1">
    <location>
        <begin position="62"/>
        <end position="72"/>
    </location>
</feature>
<name>A0A0U5GZ55_9EURY</name>
<dbReference type="KEGG" id="hhb:Hhub_1484"/>
<organism evidence="2 3">
    <name type="scientific">Halobacterium hubeiense</name>
    <dbReference type="NCBI Taxonomy" id="1407499"/>
    <lineage>
        <taxon>Archaea</taxon>
        <taxon>Methanobacteriati</taxon>
        <taxon>Methanobacteriota</taxon>
        <taxon>Stenosarchaea group</taxon>
        <taxon>Halobacteria</taxon>
        <taxon>Halobacteriales</taxon>
        <taxon>Halobacteriaceae</taxon>
        <taxon>Halobacterium</taxon>
    </lineage>
</organism>
<proteinExistence type="predicted"/>
<accession>A0A0U5GZ55</accession>
<dbReference type="GeneID" id="26658170"/>
<dbReference type="RefSeq" id="WP_059055847.1">
    <property type="nucleotide sequence ID" value="NZ_CEML01000002.1"/>
</dbReference>
<gene>
    <name evidence="2" type="ORF">HHUB_1484</name>
</gene>